<feature type="region of interest" description="Disordered" evidence="4">
    <location>
        <begin position="553"/>
        <end position="578"/>
    </location>
</feature>
<dbReference type="Gene3D" id="1.20.5.1930">
    <property type="match status" value="1"/>
</dbReference>
<dbReference type="SMART" id="SM00387">
    <property type="entry name" value="HATPase_c"/>
    <property type="match status" value="1"/>
</dbReference>
<feature type="domain" description="GAF" evidence="5">
    <location>
        <begin position="57"/>
        <end position="205"/>
    </location>
</feature>
<dbReference type="Pfam" id="PF01590">
    <property type="entry name" value="GAF"/>
    <property type="match status" value="2"/>
</dbReference>
<dbReference type="RefSeq" id="WP_182661476.1">
    <property type="nucleotide sequence ID" value="NZ_VKHS01000097.1"/>
</dbReference>
<sequence>MTGTARRGSAGRSGHPGDPGGAAPPRDADTANGGSPELSGRIPRLLRAMVTIGGDVELHTLLDRVTEAAAELVGARYIGIGVLDEEGGIGELVTRGVEQEVMERLINLPDRDRRISAMLENPRPVLMDDMTEDPRYGGLPGPDGVPAIRSLLGAPIRVHGAGFGGLYLGDPRPGVFTRDDLQICQILATETGIAIGNARLYEAVRQRARWMDGSAELSTSLLSGDGDNALAVVAEQARRLADADAGLVLLPDEAGGLVVVAVSSTEPMGLIGAEIPPGGWANELLLSGEPAFVEHTEDDPWRFTHLAGRYGPNMLLPLGSDGKLIGVLSVPRAPGAPRFTFAERAMATQFAQQAALALLLTEARRDREQLAVYADRDRIARDLHDLVIQRLFATGMLLESAGRAAGDPRLAARIGKAVDELDATIQEIRTAIFALQQGPEEAPTGLRTRVLRETGTAARSLGFQPSVSFVGPVDARVDDLIAKNMIAAVRETLSNVARHAGASRVEVTVDVTEPLPDGRAAVRLTVTDDGVGLPPEGTGRRSGLVNLRRRAESLGGGADYGPGPDDRGTSVRWWAPLE</sequence>
<dbReference type="InterPro" id="IPR050482">
    <property type="entry name" value="Sensor_HK_TwoCompSys"/>
</dbReference>
<dbReference type="Pfam" id="PF07730">
    <property type="entry name" value="HisKA_3"/>
    <property type="match status" value="1"/>
</dbReference>
<organism evidence="7 8">
    <name type="scientific">Streptomyces calidiresistens</name>
    <dbReference type="NCBI Taxonomy" id="1485586"/>
    <lineage>
        <taxon>Bacteria</taxon>
        <taxon>Bacillati</taxon>
        <taxon>Actinomycetota</taxon>
        <taxon>Actinomycetes</taxon>
        <taxon>Kitasatosporales</taxon>
        <taxon>Streptomycetaceae</taxon>
        <taxon>Streptomyces</taxon>
    </lineage>
</organism>
<dbReference type="SUPFAM" id="SSF55874">
    <property type="entry name" value="ATPase domain of HSP90 chaperone/DNA topoisomerase II/histidine kinase"/>
    <property type="match status" value="1"/>
</dbReference>
<evidence type="ECO:0000256" key="1">
    <source>
        <dbReference type="ARBA" id="ARBA00022679"/>
    </source>
</evidence>
<dbReference type="AlphaFoldDB" id="A0A7W3T1H2"/>
<dbReference type="InterPro" id="IPR003594">
    <property type="entry name" value="HATPase_dom"/>
</dbReference>
<proteinExistence type="predicted"/>
<dbReference type="EMBL" id="VKHS01000097">
    <property type="protein sequence ID" value="MBB0229214.1"/>
    <property type="molecule type" value="Genomic_DNA"/>
</dbReference>
<dbReference type="InterPro" id="IPR029016">
    <property type="entry name" value="GAF-like_dom_sf"/>
</dbReference>
<dbReference type="PANTHER" id="PTHR24421:SF56">
    <property type="entry name" value="OXYGEN SENSOR HISTIDINE KINASE RESPONSE REGULATOR DOST"/>
    <property type="match status" value="1"/>
</dbReference>
<evidence type="ECO:0000259" key="6">
    <source>
        <dbReference type="SMART" id="SM00387"/>
    </source>
</evidence>
<name>A0A7W3T1H2_9ACTN</name>
<dbReference type="SUPFAM" id="SSF55781">
    <property type="entry name" value="GAF domain-like"/>
    <property type="match status" value="2"/>
</dbReference>
<dbReference type="GO" id="GO:0046983">
    <property type="term" value="F:protein dimerization activity"/>
    <property type="evidence" value="ECO:0007669"/>
    <property type="project" value="InterPro"/>
</dbReference>
<dbReference type="GO" id="GO:0000155">
    <property type="term" value="F:phosphorelay sensor kinase activity"/>
    <property type="evidence" value="ECO:0007669"/>
    <property type="project" value="InterPro"/>
</dbReference>
<feature type="domain" description="Histidine kinase/HSP90-like ATPase" evidence="6">
    <location>
        <begin position="480"/>
        <end position="578"/>
    </location>
</feature>
<dbReference type="Gene3D" id="3.30.450.40">
    <property type="match status" value="2"/>
</dbReference>
<dbReference type="InterPro" id="IPR003018">
    <property type="entry name" value="GAF"/>
</dbReference>
<keyword evidence="2" id="KW-0418">Kinase</keyword>
<evidence type="ECO:0000259" key="5">
    <source>
        <dbReference type="SMART" id="SM00065"/>
    </source>
</evidence>
<keyword evidence="1" id="KW-0808">Transferase</keyword>
<dbReference type="InterPro" id="IPR036890">
    <property type="entry name" value="HATPase_C_sf"/>
</dbReference>
<feature type="region of interest" description="Disordered" evidence="4">
    <location>
        <begin position="1"/>
        <end position="40"/>
    </location>
</feature>
<dbReference type="CDD" id="cd16917">
    <property type="entry name" value="HATPase_UhpB-NarQ-NarX-like"/>
    <property type="match status" value="1"/>
</dbReference>
<feature type="compositionally biased region" description="Low complexity" evidence="4">
    <location>
        <begin position="1"/>
        <end position="13"/>
    </location>
</feature>
<gene>
    <name evidence="7" type="ORF">FOE67_06730</name>
</gene>
<dbReference type="Proteomes" id="UP000530234">
    <property type="component" value="Unassembled WGS sequence"/>
</dbReference>
<dbReference type="SMART" id="SM00065">
    <property type="entry name" value="GAF"/>
    <property type="match status" value="2"/>
</dbReference>
<protein>
    <submittedName>
        <fullName evidence="7">GAF domain-containing protein</fullName>
    </submittedName>
</protein>
<evidence type="ECO:0000313" key="7">
    <source>
        <dbReference type="EMBL" id="MBB0229214.1"/>
    </source>
</evidence>
<dbReference type="Pfam" id="PF02518">
    <property type="entry name" value="HATPase_c"/>
    <property type="match status" value="1"/>
</dbReference>
<evidence type="ECO:0000313" key="8">
    <source>
        <dbReference type="Proteomes" id="UP000530234"/>
    </source>
</evidence>
<comment type="caution">
    <text evidence="7">The sequence shown here is derived from an EMBL/GenBank/DDBJ whole genome shotgun (WGS) entry which is preliminary data.</text>
</comment>
<accession>A0A7W3T1H2</accession>
<evidence type="ECO:0000256" key="4">
    <source>
        <dbReference type="SAM" id="MobiDB-lite"/>
    </source>
</evidence>
<reference evidence="8" key="1">
    <citation type="submission" date="2019-10" db="EMBL/GenBank/DDBJ databases">
        <title>Streptomyces sp. nov., a novel actinobacterium isolated from alkaline environment.</title>
        <authorList>
            <person name="Golinska P."/>
        </authorList>
    </citation>
    <scope>NUCLEOTIDE SEQUENCE [LARGE SCALE GENOMIC DNA]</scope>
    <source>
        <strain evidence="8">DSM 42108</strain>
    </source>
</reference>
<dbReference type="Gene3D" id="3.30.565.10">
    <property type="entry name" value="Histidine kinase-like ATPase, C-terminal domain"/>
    <property type="match status" value="1"/>
</dbReference>
<dbReference type="PANTHER" id="PTHR24421">
    <property type="entry name" value="NITRATE/NITRITE SENSOR PROTEIN NARX-RELATED"/>
    <property type="match status" value="1"/>
</dbReference>
<dbReference type="GO" id="GO:0016020">
    <property type="term" value="C:membrane"/>
    <property type="evidence" value="ECO:0007669"/>
    <property type="project" value="InterPro"/>
</dbReference>
<evidence type="ECO:0000256" key="3">
    <source>
        <dbReference type="ARBA" id="ARBA00023012"/>
    </source>
</evidence>
<keyword evidence="3" id="KW-0902">Two-component regulatory system</keyword>
<evidence type="ECO:0000256" key="2">
    <source>
        <dbReference type="ARBA" id="ARBA00022777"/>
    </source>
</evidence>
<dbReference type="InterPro" id="IPR011712">
    <property type="entry name" value="Sig_transdc_His_kin_sub3_dim/P"/>
</dbReference>
<keyword evidence="8" id="KW-1185">Reference proteome</keyword>
<feature type="domain" description="GAF" evidence="5">
    <location>
        <begin position="225"/>
        <end position="368"/>
    </location>
</feature>